<sequence length="40" mass="4807">MLPLSIKRQLINQKVLIVETTFIDSIFYFIRVVEKFHNPD</sequence>
<dbReference type="AlphaFoldDB" id="T0FVM5"/>
<protein>
    <submittedName>
        <fullName evidence="1">Uncharacterized protein</fullName>
    </submittedName>
</protein>
<name>T0FVM5_9LEPT</name>
<evidence type="ECO:0000313" key="1">
    <source>
        <dbReference type="EMBL" id="EQA73600.1"/>
    </source>
</evidence>
<accession>T0FVM5</accession>
<proteinExistence type="predicted"/>
<gene>
    <name evidence="1" type="ORF">LEP1GSC059_2539</name>
</gene>
<evidence type="ECO:0000313" key="2">
    <source>
        <dbReference type="Proteomes" id="UP000015442"/>
    </source>
</evidence>
<organism evidence="1 2">
    <name type="scientific">Leptospira noguchii serovar Panama str. CZ214</name>
    <dbReference type="NCBI Taxonomy" id="1001595"/>
    <lineage>
        <taxon>Bacteria</taxon>
        <taxon>Pseudomonadati</taxon>
        <taxon>Spirochaetota</taxon>
        <taxon>Spirochaetia</taxon>
        <taxon>Leptospirales</taxon>
        <taxon>Leptospiraceae</taxon>
        <taxon>Leptospira</taxon>
    </lineage>
</organism>
<comment type="caution">
    <text evidence="1">The sequence shown here is derived from an EMBL/GenBank/DDBJ whole genome shotgun (WGS) entry which is preliminary data.</text>
</comment>
<dbReference type="EMBL" id="AKWY02000003">
    <property type="protein sequence ID" value="EQA73600.1"/>
    <property type="molecule type" value="Genomic_DNA"/>
</dbReference>
<reference evidence="1 2" key="1">
    <citation type="submission" date="2013-05" db="EMBL/GenBank/DDBJ databases">
        <authorList>
            <person name="Harkins D.M."/>
            <person name="Durkin A.S."/>
            <person name="Brinkac L.M."/>
            <person name="Haft D.H."/>
            <person name="Selengut J.D."/>
            <person name="Sanka R."/>
            <person name="DePew J."/>
            <person name="Purushe J."/>
            <person name="Hartskeerl R.A."/>
            <person name="Ahmed A."/>
            <person name="van der Linden H."/>
            <person name="Goris M.G.A."/>
            <person name="Vinetz J.M."/>
            <person name="Sutton G.G."/>
            <person name="Nierman W.C."/>
            <person name="Fouts D.E."/>
        </authorList>
    </citation>
    <scope>NUCLEOTIDE SEQUENCE [LARGE SCALE GENOMIC DNA]</scope>
    <source>
        <strain evidence="1 2">CZ214</strain>
    </source>
</reference>
<dbReference type="Proteomes" id="UP000015442">
    <property type="component" value="Unassembled WGS sequence"/>
</dbReference>